<dbReference type="PANTHER" id="PTHR23278">
    <property type="entry name" value="SIDESTEP PROTEIN"/>
    <property type="match status" value="1"/>
</dbReference>
<dbReference type="InterPro" id="IPR003598">
    <property type="entry name" value="Ig_sub2"/>
</dbReference>
<dbReference type="Gene3D" id="2.60.40.10">
    <property type="entry name" value="Immunoglobulins"/>
    <property type="match status" value="5"/>
</dbReference>
<keyword evidence="2 5" id="KW-0472">Membrane</keyword>
<dbReference type="InterPro" id="IPR003599">
    <property type="entry name" value="Ig_sub"/>
</dbReference>
<feature type="domain" description="Ig-like" evidence="6">
    <location>
        <begin position="25"/>
        <end position="127"/>
    </location>
</feature>
<comment type="subcellular location">
    <subcellularLocation>
        <location evidence="1">Membrane</location>
        <topology evidence="1">Single-pass membrane protein</topology>
    </subcellularLocation>
</comment>
<evidence type="ECO:0000256" key="5">
    <source>
        <dbReference type="SAM" id="Phobius"/>
    </source>
</evidence>
<dbReference type="EMBL" id="ATLV01015792">
    <property type="status" value="NOT_ANNOTATED_CDS"/>
    <property type="molecule type" value="Genomic_DNA"/>
</dbReference>
<dbReference type="InterPro" id="IPR003961">
    <property type="entry name" value="FN3_dom"/>
</dbReference>
<keyword evidence="3" id="KW-1015">Disulfide bond</keyword>
<dbReference type="PROSITE" id="PS50835">
    <property type="entry name" value="IG_LIKE"/>
    <property type="match status" value="5"/>
</dbReference>
<keyword evidence="5" id="KW-0812">Transmembrane</keyword>
<feature type="region of interest" description="Disordered" evidence="4">
    <location>
        <begin position="874"/>
        <end position="893"/>
    </location>
</feature>
<dbReference type="EMBL" id="ATLV01015791">
    <property type="status" value="NOT_ANNOTATED_CDS"/>
    <property type="molecule type" value="Genomic_DNA"/>
</dbReference>
<evidence type="ECO:0000256" key="1">
    <source>
        <dbReference type="ARBA" id="ARBA00004167"/>
    </source>
</evidence>
<organism evidence="8">
    <name type="scientific">Anopheles sinensis</name>
    <name type="common">Mosquito</name>
    <dbReference type="NCBI Taxonomy" id="74873"/>
    <lineage>
        <taxon>Eukaryota</taxon>
        <taxon>Metazoa</taxon>
        <taxon>Ecdysozoa</taxon>
        <taxon>Arthropoda</taxon>
        <taxon>Hexapoda</taxon>
        <taxon>Insecta</taxon>
        <taxon>Pterygota</taxon>
        <taxon>Neoptera</taxon>
        <taxon>Endopterygota</taxon>
        <taxon>Diptera</taxon>
        <taxon>Nematocera</taxon>
        <taxon>Culicoidea</taxon>
        <taxon>Culicidae</taxon>
        <taxon>Anophelinae</taxon>
        <taxon>Anopheles</taxon>
    </lineage>
</organism>
<dbReference type="EMBL" id="KE525036">
    <property type="protein sequence ID" value="KFB40758.1"/>
    <property type="molecule type" value="Genomic_DNA"/>
</dbReference>
<dbReference type="SUPFAM" id="SSF49265">
    <property type="entry name" value="Fibronectin type III"/>
    <property type="match status" value="1"/>
</dbReference>
<feature type="transmembrane region" description="Helical" evidence="5">
    <location>
        <begin position="698"/>
        <end position="720"/>
    </location>
</feature>
<feature type="compositionally biased region" description="Low complexity" evidence="4">
    <location>
        <begin position="874"/>
        <end position="885"/>
    </location>
</feature>
<feature type="domain" description="Ig-like" evidence="6">
    <location>
        <begin position="146"/>
        <end position="246"/>
    </location>
</feature>
<protein>
    <submittedName>
        <fullName evidence="8">AGAP001925-PA-like protein</fullName>
    </submittedName>
</protein>
<dbReference type="Pfam" id="PF08205">
    <property type="entry name" value="C2-set_2"/>
    <property type="match status" value="1"/>
</dbReference>
<reference evidence="8 10" key="1">
    <citation type="journal article" date="2014" name="BMC Genomics">
        <title>Genome sequence of Anopheles sinensis provides insight into genetics basis of mosquito competence for malaria parasites.</title>
        <authorList>
            <person name="Zhou D."/>
            <person name="Zhang D."/>
            <person name="Ding G."/>
            <person name="Shi L."/>
            <person name="Hou Q."/>
            <person name="Ye Y."/>
            <person name="Xu Y."/>
            <person name="Zhou H."/>
            <person name="Xiong C."/>
            <person name="Li S."/>
            <person name="Yu J."/>
            <person name="Hong S."/>
            <person name="Yu X."/>
            <person name="Zou P."/>
            <person name="Chen C."/>
            <person name="Chang X."/>
            <person name="Wang W."/>
            <person name="Lv Y."/>
            <person name="Sun Y."/>
            <person name="Ma L."/>
            <person name="Shen B."/>
            <person name="Zhu C."/>
        </authorList>
    </citation>
    <scope>NUCLEOTIDE SEQUENCE [LARGE SCALE GENOMIC DNA]</scope>
</reference>
<feature type="compositionally biased region" description="Basic and acidic residues" evidence="4">
    <location>
        <begin position="753"/>
        <end position="766"/>
    </location>
</feature>
<dbReference type="OMA" id="PWADENV"/>
<dbReference type="SMART" id="SM00408">
    <property type="entry name" value="IGc2"/>
    <property type="match status" value="3"/>
</dbReference>
<dbReference type="AlphaFoldDB" id="A0A084VS14"/>
<keyword evidence="5" id="KW-1133">Transmembrane helix</keyword>
<reference evidence="9" key="2">
    <citation type="submission" date="2020-05" db="UniProtKB">
        <authorList>
            <consortium name="EnsemblMetazoa"/>
        </authorList>
    </citation>
    <scope>IDENTIFICATION</scope>
</reference>
<dbReference type="InterPro" id="IPR013162">
    <property type="entry name" value="CD80_C2-set"/>
</dbReference>
<gene>
    <name evidence="8" type="ORF">ZHAS_00008186</name>
</gene>
<evidence type="ECO:0000256" key="4">
    <source>
        <dbReference type="SAM" id="MobiDB-lite"/>
    </source>
</evidence>
<feature type="region of interest" description="Disordered" evidence="4">
    <location>
        <begin position="728"/>
        <end position="773"/>
    </location>
</feature>
<dbReference type="InterPro" id="IPR036116">
    <property type="entry name" value="FN3_sf"/>
</dbReference>
<keyword evidence="10" id="KW-1185">Reference proteome</keyword>
<evidence type="ECO:0000313" key="8">
    <source>
        <dbReference type="EMBL" id="KFB40758.1"/>
    </source>
</evidence>
<dbReference type="InterPro" id="IPR013783">
    <property type="entry name" value="Ig-like_fold"/>
</dbReference>
<evidence type="ECO:0000256" key="3">
    <source>
        <dbReference type="ARBA" id="ARBA00023157"/>
    </source>
</evidence>
<dbReference type="InterPro" id="IPR007110">
    <property type="entry name" value="Ig-like_dom"/>
</dbReference>
<dbReference type="PROSITE" id="PS50853">
    <property type="entry name" value="FN3"/>
    <property type="match status" value="1"/>
</dbReference>
<feature type="domain" description="Fibronectin type-III" evidence="7">
    <location>
        <begin position="587"/>
        <end position="680"/>
    </location>
</feature>
<evidence type="ECO:0000256" key="2">
    <source>
        <dbReference type="ARBA" id="ARBA00023136"/>
    </source>
</evidence>
<evidence type="ECO:0000259" key="6">
    <source>
        <dbReference type="PROSITE" id="PS50835"/>
    </source>
</evidence>
<dbReference type="EnsemblMetazoa" id="ASIC008186-RA">
    <property type="protein sequence ID" value="ASIC008186-PA"/>
    <property type="gene ID" value="ASIC008186"/>
</dbReference>
<dbReference type="GO" id="GO:0016020">
    <property type="term" value="C:membrane"/>
    <property type="evidence" value="ECO:0007669"/>
    <property type="project" value="UniProtKB-SubCell"/>
</dbReference>
<evidence type="ECO:0000259" key="7">
    <source>
        <dbReference type="PROSITE" id="PS50853"/>
    </source>
</evidence>
<evidence type="ECO:0000313" key="9">
    <source>
        <dbReference type="EnsemblMetazoa" id="ASIC008186-PA"/>
    </source>
</evidence>
<feature type="domain" description="Ig-like" evidence="6">
    <location>
        <begin position="252"/>
        <end position="333"/>
    </location>
</feature>
<proteinExistence type="predicted"/>
<dbReference type="SMART" id="SM00409">
    <property type="entry name" value="IG"/>
    <property type="match status" value="4"/>
</dbReference>
<feature type="domain" description="Ig-like" evidence="6">
    <location>
        <begin position="354"/>
        <end position="437"/>
    </location>
</feature>
<evidence type="ECO:0000313" key="10">
    <source>
        <dbReference type="Proteomes" id="UP000030765"/>
    </source>
</evidence>
<dbReference type="VEuPathDB" id="VectorBase:ASIS024512"/>
<dbReference type="OrthoDB" id="8825892at2759"/>
<feature type="domain" description="Ig-like" evidence="6">
    <location>
        <begin position="448"/>
        <end position="571"/>
    </location>
</feature>
<name>A0A084VS14_ANOSI</name>
<sequence>MEVGFSNPTKATNYRTIAHIVSFHPLESPLIDVQTAVGLDVSLPCDLLPTTMTMMTDKVYLVIWYKEGNTKPIYSFDARGKSLQQAIHWSDEAVLKSKAYFYYDTSPPALRLKGVKQEDAGLYRCRVDFHKSPTKNCRILLDVLVPPTKITILDELGAAVANNVVGPYRESADVNLTCISSGGQPTPKVTWWREHALLDDSFLVLPDGTVKNVLYLEKLSRHDLHSVYTCQASNGHVVPPLSSAVKLDMKLPPLYVRMQGLRETLTAGVKTQVSCITAGSRPAPSVVWTKGSSVIRGSSQTTSNDGNVTVSELVFVPGPEDNEKSITCSISYNEGDGPTVLLKDTHVLNVKHVPVISLALGAPLNSQNLMEGSDVYLECDIKANPPVKKIEWFHNNKLLQSARGIIVSNQTLVLQSITKSTHGEYMCRASNSEGTVNSNQLYLDIKYPPVCKSEAQIIRAAVKQTVNITCDIDANPMPNLLFRWQFNNSLESMLELPPYTNVESEAANLALAEIDLETNNMGPSLEEMVRRKLERLEHSDESVPLVDGQLYMYRVDTFNSFGTITCTATNSYGQSGHCAYHILVADVPDPIKSCTVSNVTAYTVHISCIAGKDGGIPQQFHIDVFEESKRKLLQSISYQSAEMLLKKLPSDTKFIIKITPYNLQGTAPTSYRVKAQTLPAPLLRTAPSKAVLVQLTPLLGALVGAAVTLCLVALCIIVFVKFKTKKKHHQTANTEQDKGSAEPLSRNIGSHSSIDDKNPDVIPHENSEDDDEKQFERLVLNTESLKFTSTPASTGAAYSPTHHHLMSPTGNGFKKFGELSLTTNPGYAIYSSPVRSYAKPSAGPQLGSLLLSTAGPQGTTTTSATAGGGLLPSSTCPASATSPSSGVGGVLPTRTSPNIYTRLPLRDFTPNSYDSMLSTSQTTSCSSSSNGGYGATQIYTAKMPLLTTNYSTLDSTVGPGGLAVDKC</sequence>
<dbReference type="PANTHER" id="PTHR23278:SF2">
    <property type="entry name" value="SIDESTEP V, ISOFORM B"/>
    <property type="match status" value="1"/>
</dbReference>
<dbReference type="SUPFAM" id="SSF48726">
    <property type="entry name" value="Immunoglobulin"/>
    <property type="match status" value="5"/>
</dbReference>
<dbReference type="InterPro" id="IPR036179">
    <property type="entry name" value="Ig-like_dom_sf"/>
</dbReference>
<dbReference type="Pfam" id="PF13927">
    <property type="entry name" value="Ig_3"/>
    <property type="match status" value="2"/>
</dbReference>
<dbReference type="VEuPathDB" id="VectorBase:ASIC008186"/>
<dbReference type="STRING" id="74873.A0A084VS14"/>
<dbReference type="Proteomes" id="UP000030765">
    <property type="component" value="Unassembled WGS sequence"/>
</dbReference>
<accession>A0A084VS14</accession>